<dbReference type="Proteomes" id="UP001320706">
    <property type="component" value="Unassembled WGS sequence"/>
</dbReference>
<organism evidence="1 2">
    <name type="scientific">Zalaria obscura</name>
    <dbReference type="NCBI Taxonomy" id="2024903"/>
    <lineage>
        <taxon>Eukaryota</taxon>
        <taxon>Fungi</taxon>
        <taxon>Dikarya</taxon>
        <taxon>Ascomycota</taxon>
        <taxon>Pezizomycotina</taxon>
        <taxon>Dothideomycetes</taxon>
        <taxon>Dothideomycetidae</taxon>
        <taxon>Dothideales</taxon>
        <taxon>Zalariaceae</taxon>
        <taxon>Zalaria</taxon>
    </lineage>
</organism>
<gene>
    <name evidence="1" type="ORF">M8818_000308</name>
</gene>
<reference evidence="1" key="1">
    <citation type="submission" date="2024-02" db="EMBL/GenBank/DDBJ databases">
        <title>Metagenome Assembled Genome of Zalaria obscura JY119.</title>
        <authorList>
            <person name="Vighnesh L."/>
            <person name="Jagadeeshwari U."/>
            <person name="Venkata Ramana C."/>
            <person name="Sasikala C."/>
        </authorList>
    </citation>
    <scope>NUCLEOTIDE SEQUENCE</scope>
    <source>
        <strain evidence="1">JY119</strain>
    </source>
</reference>
<sequence>MSATNGVLTPPTAPVSGEQASGTKRKRSESVADGHATDRPAQPATTAPTTDKRNQQVFQDTLEVLRRYDTTSSILDHPLEVGGTGEPSTKKARTENGDNANTISAKVNDGRYATLDELRQDIARACAALIAPIKSKERSKNGAPLARPPLEDVKALQRITAFEHVAYDILKREQQLTRAAHSSVHTGADGVVKEESSSNGIKKEPGATPAPTFARDAKTVLTLYGNAPTPRQLFSSLQQAPSAEIKGDVPIEELGLPTMITATKVLPLQQDDSLKKRNGTFGDVFAPPPSVPQLHPPKTSKHSLNRSGSISFVAGTVPQKTSSRKAGFPSQSLTVGEWLSYGGVDTAKYPSSSAAKRKQRDRALSSNEATRPTAEELSKDPAAEEEALFRAAYSSFAPTRDDSKAIVPVDIKKMMWWQRVGEKRYQEHFVLDPALEEPREPSIDTASDNVIEMDGEDEAELFRKAMEGYDETIPSIDHLMAVTKREHDDPEQLLRDVSELLETLASHQRIRHSILSASTQSRTPASPSPLLGALVGTPDTPSAEETDTYKTLRAQLAEMIERLPPYAVAKLDGEQLEELKVSKKIIMEGKEYRGTMEEDQLSRLSRSNAMAAAAGLARPASAASGFQASSQYGRTPSVSQAVPRPAHASSYYGSNRTPAPAFNRSTSGSQNYGNYGTPTATATASRPSYGQMSAFNQANRAGQTPAYGQANSQQFYNRPAYGQQYGASSTPSAQPQARPGFSAPQSAYGNRMQNSAAFSQNGANGSPYTRPASTGPVQGGGVPQQNGQYQPGSGRATPNNFPQTPGAPSAVGPSGFHTSMTSEQQQLMMERQRAQLAMQPQGRMAAPGQDAAAHVQRASSGTPQPPAQGGERRGGGTPMVA</sequence>
<comment type="caution">
    <text evidence="1">The sequence shown here is derived from an EMBL/GenBank/DDBJ whole genome shotgun (WGS) entry which is preliminary data.</text>
</comment>
<dbReference type="EMBL" id="JAMKPW020000001">
    <property type="protein sequence ID" value="KAK8222137.1"/>
    <property type="molecule type" value="Genomic_DNA"/>
</dbReference>
<accession>A0ACC3SQK8</accession>
<evidence type="ECO:0000313" key="2">
    <source>
        <dbReference type="Proteomes" id="UP001320706"/>
    </source>
</evidence>
<name>A0ACC3SQK8_9PEZI</name>
<keyword evidence="2" id="KW-1185">Reference proteome</keyword>
<protein>
    <submittedName>
        <fullName evidence="1">Uncharacterized protein</fullName>
    </submittedName>
</protein>
<proteinExistence type="predicted"/>
<evidence type="ECO:0000313" key="1">
    <source>
        <dbReference type="EMBL" id="KAK8222137.1"/>
    </source>
</evidence>